<protein>
    <submittedName>
        <fullName evidence="2">Prepilin-type N-terminal cleavage/methylation domain-containing protein</fullName>
    </submittedName>
</protein>
<keyword evidence="3" id="KW-1185">Reference proteome</keyword>
<gene>
    <name evidence="2" type="ORF">ELS82_22115</name>
</gene>
<keyword evidence="1" id="KW-0812">Transmembrane</keyword>
<dbReference type="OrthoDB" id="6265993at2"/>
<accession>A0A4Y8W9Z1</accession>
<dbReference type="Pfam" id="PF07963">
    <property type="entry name" value="N_methyl"/>
    <property type="match status" value="1"/>
</dbReference>
<dbReference type="NCBIfam" id="TIGR02532">
    <property type="entry name" value="IV_pilin_GFxxxE"/>
    <property type="match status" value="1"/>
</dbReference>
<name>A0A4Y8W9Z1_9VIBR</name>
<dbReference type="Proteomes" id="UP000297753">
    <property type="component" value="Unassembled WGS sequence"/>
</dbReference>
<dbReference type="AlphaFoldDB" id="A0A4Y8W9Z1"/>
<proteinExistence type="predicted"/>
<evidence type="ECO:0000313" key="2">
    <source>
        <dbReference type="EMBL" id="TFH89466.1"/>
    </source>
</evidence>
<dbReference type="EMBL" id="SATR01000065">
    <property type="protein sequence ID" value="TFH89466.1"/>
    <property type="molecule type" value="Genomic_DNA"/>
</dbReference>
<dbReference type="InterPro" id="IPR012902">
    <property type="entry name" value="N_methyl_site"/>
</dbReference>
<comment type="caution">
    <text evidence="2">The sequence shown here is derived from an EMBL/GenBank/DDBJ whole genome shotgun (WGS) entry which is preliminary data.</text>
</comment>
<dbReference type="RefSeq" id="WP_134837377.1">
    <property type="nucleotide sequence ID" value="NZ_SATR01000065.1"/>
</dbReference>
<dbReference type="InterPro" id="IPR045584">
    <property type="entry name" value="Pilin-like"/>
</dbReference>
<feature type="transmembrane region" description="Helical" evidence="1">
    <location>
        <begin position="6"/>
        <end position="27"/>
    </location>
</feature>
<sequence>MKPKGFTLIELVIIIVILAILAVTAMPRLVDLQSDARISALNGLQGAMQGANDQLIGISSVQGLDTAASASVNIEGDNVDIAFGYASADNAGAWAQIIDANIDDATWGDDGADWYFSNTNPNDGIILYMPASRRQAGLNCFLQYDEATSTAPPNYTLTTNGC</sequence>
<reference evidence="2 3" key="1">
    <citation type="submission" date="2019-01" db="EMBL/GenBank/DDBJ databases">
        <title>Vibrio BEI176 sp. nov, a marine bacterium isolated from China: eastern marignal seas.</title>
        <authorList>
            <person name="Li B."/>
        </authorList>
    </citation>
    <scope>NUCLEOTIDE SEQUENCE [LARGE SCALE GENOMIC DNA]</scope>
    <source>
        <strain evidence="2 3">BEI176</strain>
    </source>
</reference>
<keyword evidence="1" id="KW-0472">Membrane</keyword>
<organism evidence="2 3">
    <name type="scientific">Vibrio ouci</name>
    <dbReference type="NCBI Taxonomy" id="2499078"/>
    <lineage>
        <taxon>Bacteria</taxon>
        <taxon>Pseudomonadati</taxon>
        <taxon>Pseudomonadota</taxon>
        <taxon>Gammaproteobacteria</taxon>
        <taxon>Vibrionales</taxon>
        <taxon>Vibrionaceae</taxon>
        <taxon>Vibrio</taxon>
    </lineage>
</organism>
<dbReference type="PROSITE" id="PS00409">
    <property type="entry name" value="PROKAR_NTER_METHYL"/>
    <property type="match status" value="1"/>
</dbReference>
<dbReference type="Gene3D" id="3.30.700.10">
    <property type="entry name" value="Glycoprotein, Type 4 Pilin"/>
    <property type="match status" value="1"/>
</dbReference>
<dbReference type="SUPFAM" id="SSF54523">
    <property type="entry name" value="Pili subunits"/>
    <property type="match status" value="1"/>
</dbReference>
<keyword evidence="1" id="KW-1133">Transmembrane helix</keyword>
<evidence type="ECO:0000256" key="1">
    <source>
        <dbReference type="SAM" id="Phobius"/>
    </source>
</evidence>
<evidence type="ECO:0000313" key="3">
    <source>
        <dbReference type="Proteomes" id="UP000297753"/>
    </source>
</evidence>